<evidence type="ECO:0000313" key="2">
    <source>
        <dbReference type="Proteomes" id="UP000053647"/>
    </source>
</evidence>
<dbReference type="EMBL" id="KN819335">
    <property type="protein sequence ID" value="KIJ15711.1"/>
    <property type="molecule type" value="Genomic_DNA"/>
</dbReference>
<dbReference type="Pfam" id="PF18758">
    <property type="entry name" value="KDZ"/>
    <property type="match status" value="1"/>
</dbReference>
<dbReference type="HOGENOM" id="CLU_013084_2_1_1"/>
<keyword evidence="2" id="KW-1185">Reference proteome</keyword>
<accession>A0A0C9U9T7</accession>
<proteinExistence type="predicted"/>
<dbReference type="InterPro" id="IPR040521">
    <property type="entry name" value="KDZ"/>
</dbReference>
<sequence length="694" mass="79049">MGTTWQVGFFQELADGQVGEGINTGCMTITIVNMFLCQGVVLCSPTIPTTGVTLDALESFCIAHNHNPHFLIQAYVKTLCDLQGVCPPVFFVHSLLTLFQVQFKGYRSHQFSIVFDVYLQILRHINNWCLKNSCPACTYTLEGEHEPKFKLLYAMDGNNSLEHAVKQNTDNKNLHNAAYTLKEEIPIQQLACDRYLTREEVDRFTNDIANVQLTGGRKNMKDDHMARMWGVFNETGIFMAVCHHGFSLLIADMVQSRECAKYPLPIMSRLLNAYGLGLGGGYDIGCKFKTTLAHSSIGACAKALKHTSLVGTFHGHHLGTYVEGLILEDLEGCECTFSKPNMLTSSVQYASIFHWQQTISSYFNHNENSEVYQNLSMLTPLMNELSIKDKKTFNDWLTEERAYLTSRKKEPEEETLQMMYWQKLVNLSVSKGWTIHTPGTALHRSYIADVSATTRAETARHHTLEVYEKDLAFVHKLEVKLGVEERWTAEHEEWRKAGLLVANCGYQHVLDTLESLVVAQIFELGRMNRAGTGYKLPFSPRHMLSFEDVVEYTFLADFDLLRDTREDILQRPWASPTAQLTMDLYFKMCRAEEEKQCLDIEIQWFVMYLRDEDHYLWGCEDQLCSSDPALAYQVEWYCNVRARYNDYHLCKLSNLASLPGFGGSLSAGPEEEEKEETSEECSCALEEVLLVASV</sequence>
<dbReference type="Proteomes" id="UP000053647">
    <property type="component" value="Unassembled WGS sequence"/>
</dbReference>
<gene>
    <name evidence="1" type="ORF">PAXINDRAFT_162818</name>
</gene>
<reference evidence="1 2" key="1">
    <citation type="submission" date="2014-06" db="EMBL/GenBank/DDBJ databases">
        <authorList>
            <consortium name="DOE Joint Genome Institute"/>
            <person name="Kuo A."/>
            <person name="Kohler A."/>
            <person name="Nagy L.G."/>
            <person name="Floudas D."/>
            <person name="Copeland A."/>
            <person name="Barry K.W."/>
            <person name="Cichocki N."/>
            <person name="Veneault-Fourrey C."/>
            <person name="LaButti K."/>
            <person name="Lindquist E.A."/>
            <person name="Lipzen A."/>
            <person name="Lundell T."/>
            <person name="Morin E."/>
            <person name="Murat C."/>
            <person name="Sun H."/>
            <person name="Tunlid A."/>
            <person name="Henrissat B."/>
            <person name="Grigoriev I.V."/>
            <person name="Hibbett D.S."/>
            <person name="Martin F."/>
            <person name="Nordberg H.P."/>
            <person name="Cantor M.N."/>
            <person name="Hua S.X."/>
        </authorList>
    </citation>
    <scope>NUCLEOTIDE SEQUENCE [LARGE SCALE GENOMIC DNA]</scope>
    <source>
        <strain evidence="1 2">ATCC 200175</strain>
    </source>
</reference>
<name>A0A0C9U9T7_PAXIN</name>
<dbReference type="AlphaFoldDB" id="A0A0C9U9T7"/>
<protein>
    <submittedName>
        <fullName evidence="1">Unplaced genomic scaffold PAXINscaffold_13, whole genome shotgun sequence</fullName>
    </submittedName>
</protein>
<reference evidence="2" key="2">
    <citation type="submission" date="2015-01" db="EMBL/GenBank/DDBJ databases">
        <title>Evolutionary Origins and Diversification of the Mycorrhizal Mutualists.</title>
        <authorList>
            <consortium name="DOE Joint Genome Institute"/>
            <consortium name="Mycorrhizal Genomics Consortium"/>
            <person name="Kohler A."/>
            <person name="Kuo A."/>
            <person name="Nagy L.G."/>
            <person name="Floudas D."/>
            <person name="Copeland A."/>
            <person name="Barry K.W."/>
            <person name="Cichocki N."/>
            <person name="Veneault-Fourrey C."/>
            <person name="LaButti K."/>
            <person name="Lindquist E.A."/>
            <person name="Lipzen A."/>
            <person name="Lundell T."/>
            <person name="Morin E."/>
            <person name="Murat C."/>
            <person name="Riley R."/>
            <person name="Ohm R."/>
            <person name="Sun H."/>
            <person name="Tunlid A."/>
            <person name="Henrissat B."/>
            <person name="Grigoriev I.V."/>
            <person name="Hibbett D.S."/>
            <person name="Martin F."/>
        </authorList>
    </citation>
    <scope>NUCLEOTIDE SEQUENCE [LARGE SCALE GENOMIC DNA]</scope>
    <source>
        <strain evidence="2">ATCC 200175</strain>
    </source>
</reference>
<evidence type="ECO:0000313" key="1">
    <source>
        <dbReference type="EMBL" id="KIJ15711.1"/>
    </source>
</evidence>
<organism evidence="1 2">
    <name type="scientific">Paxillus involutus ATCC 200175</name>
    <dbReference type="NCBI Taxonomy" id="664439"/>
    <lineage>
        <taxon>Eukaryota</taxon>
        <taxon>Fungi</taxon>
        <taxon>Dikarya</taxon>
        <taxon>Basidiomycota</taxon>
        <taxon>Agaricomycotina</taxon>
        <taxon>Agaricomycetes</taxon>
        <taxon>Agaricomycetidae</taxon>
        <taxon>Boletales</taxon>
        <taxon>Paxilineae</taxon>
        <taxon>Paxillaceae</taxon>
        <taxon>Paxillus</taxon>
    </lineage>
</organism>
<dbReference type="OrthoDB" id="3246730at2759"/>